<organism evidence="12 13">
    <name type="scientific">Duncaniella freteri</name>
    <dbReference type="NCBI Taxonomy" id="2530391"/>
    <lineage>
        <taxon>Bacteria</taxon>
        <taxon>Pseudomonadati</taxon>
        <taxon>Bacteroidota</taxon>
        <taxon>Bacteroidia</taxon>
        <taxon>Bacteroidales</taxon>
        <taxon>Muribaculaceae</taxon>
        <taxon>Duncaniella</taxon>
    </lineage>
</organism>
<keyword evidence="13" id="KW-1185">Reference proteome</keyword>
<evidence type="ECO:0000259" key="10">
    <source>
        <dbReference type="Pfam" id="PF00675"/>
    </source>
</evidence>
<dbReference type="Proteomes" id="UP000297635">
    <property type="component" value="Unassembled WGS sequence"/>
</dbReference>
<accession>A0A4Z0V1G7</accession>
<dbReference type="Pfam" id="PF00675">
    <property type="entry name" value="Peptidase_M16"/>
    <property type="match status" value="1"/>
</dbReference>
<dbReference type="AlphaFoldDB" id="A0A4Z0V1G7"/>
<comment type="cofactor">
    <cofactor evidence="1">
        <name>Zn(2+)</name>
        <dbReference type="ChEBI" id="CHEBI:29105"/>
    </cofactor>
</comment>
<dbReference type="Pfam" id="PF05193">
    <property type="entry name" value="Peptidase_M16_C"/>
    <property type="match status" value="2"/>
</dbReference>
<gene>
    <name evidence="12" type="ORF">EZ315_10220</name>
</gene>
<evidence type="ECO:0000256" key="5">
    <source>
        <dbReference type="ARBA" id="ARBA00022801"/>
    </source>
</evidence>
<dbReference type="GO" id="GO:0004222">
    <property type="term" value="F:metalloendopeptidase activity"/>
    <property type="evidence" value="ECO:0007669"/>
    <property type="project" value="InterPro"/>
</dbReference>
<dbReference type="Gene3D" id="3.30.830.10">
    <property type="entry name" value="Metalloenzyme, LuxS/M16 peptidase-like"/>
    <property type="match status" value="4"/>
</dbReference>
<feature type="chain" id="PRO_5021428577" evidence="9">
    <location>
        <begin position="25"/>
        <end position="944"/>
    </location>
</feature>
<dbReference type="EMBL" id="SJSA01000002">
    <property type="protein sequence ID" value="TGG36240.1"/>
    <property type="molecule type" value="Genomic_DNA"/>
</dbReference>
<evidence type="ECO:0000313" key="12">
    <source>
        <dbReference type="EMBL" id="TGG36240.1"/>
    </source>
</evidence>
<dbReference type="InterPro" id="IPR011249">
    <property type="entry name" value="Metalloenz_LuxS/M16"/>
</dbReference>
<feature type="domain" description="Peptidase M16 C-terminal" evidence="11">
    <location>
        <begin position="713"/>
        <end position="876"/>
    </location>
</feature>
<evidence type="ECO:0000256" key="6">
    <source>
        <dbReference type="ARBA" id="ARBA00022833"/>
    </source>
</evidence>
<dbReference type="InterPro" id="IPR007863">
    <property type="entry name" value="Peptidase_M16_C"/>
</dbReference>
<dbReference type="GO" id="GO:0046872">
    <property type="term" value="F:metal ion binding"/>
    <property type="evidence" value="ECO:0007669"/>
    <property type="project" value="UniProtKB-KW"/>
</dbReference>
<dbReference type="PROSITE" id="PS00143">
    <property type="entry name" value="INSULINASE"/>
    <property type="match status" value="1"/>
</dbReference>
<keyword evidence="7" id="KW-0482">Metalloprotease</keyword>
<name>A0A4Z0V1G7_9BACT</name>
<dbReference type="RefSeq" id="WP_135471984.1">
    <property type="nucleotide sequence ID" value="NZ_SJSA01000002.1"/>
</dbReference>
<evidence type="ECO:0000256" key="2">
    <source>
        <dbReference type="ARBA" id="ARBA00007261"/>
    </source>
</evidence>
<dbReference type="PANTHER" id="PTHR43690:SF34">
    <property type="entry name" value="ZINC PROTEASE PQQL-LIKE"/>
    <property type="match status" value="1"/>
</dbReference>
<proteinExistence type="inferred from homology"/>
<evidence type="ECO:0000256" key="3">
    <source>
        <dbReference type="ARBA" id="ARBA00022670"/>
    </source>
</evidence>
<keyword evidence="3" id="KW-0645">Protease</keyword>
<feature type="domain" description="Peptidase M16 N-terminal" evidence="10">
    <location>
        <begin position="69"/>
        <end position="196"/>
    </location>
</feature>
<dbReference type="InterPro" id="IPR001431">
    <property type="entry name" value="Pept_M16_Zn_BS"/>
</dbReference>
<keyword evidence="4" id="KW-0479">Metal-binding</keyword>
<evidence type="ECO:0000256" key="8">
    <source>
        <dbReference type="RuleBase" id="RU004447"/>
    </source>
</evidence>
<comment type="caution">
    <text evidence="12">The sequence shown here is derived from an EMBL/GenBank/DDBJ whole genome shotgun (WGS) entry which is preliminary data.</text>
</comment>
<feature type="signal peptide" evidence="9">
    <location>
        <begin position="1"/>
        <end position="24"/>
    </location>
</feature>
<sequence length="944" mass="104834">MKNLLRTALFALMALAMLPSVAYAQGQNPMTQPLPVDPDVRIGHLPNGLTYYIRHNEYPKGQADFYIAQKVGSALEEENQRGLAHFLEHMCFNGTTNFPDNLLRDWLESIGVKFGQNLNAYTSIDETVYNISNVPIARESVQDSCLLILHDWANDLTLDPKEIDKERGVIHQEWRRSMQGQMRIFERILPELLPTTKYGRRLPIGTMEVVDNFPPQALRDYYETWYRPDQQAVVVVGDIDVDRIENKIKEMFTSIEMPANAKPRTYEAVPDHKGTLFGIGSDPEQKQLVGQIMFLADPTPAELKNTMTYYINDYVRGMALSMLNNRLNDISSHPDAPFGGASVGYGDYIVTKTKDALSGTAVAKGNDIVVPLQAVYREMLRAARGGFTQSEYDRARNSLISSYESLYNNRATRENGTFVNEYVRNFIDGSPIPGLDIEWPLIQQLANITPLALINETFASMIKPDNRAIMVLAPEKEGTKIPTKEELTSALAAVDAEEIAPFVDNFKMEPLITVAPRPGKIVSTKEDKVWGTTEWTLSNGAKVIIKPTKFKEDEISMVAQAFGGTAGYSKEYIPTLLMLSNIMGNMGLGSYNSSDLSKYLSGKVASIGVSFSSYSRSISGGSTPKDLPTMMELLYMVFTDINLDANEFAAMQKAVSAALANQEKNPQHVFSDKMVRTWYNSPYIKSVTPADVEAASREQALKIAKDLTANAADYTFVFVGNVDLNALKPLVETYIASLPGNPKTAIKKVDKYNPELFIIPGSSIDSFTTEMTTPQTFAAIAEIGDMEYTTKNAQLASIAGQILTNRLIKTVREEMGAVYSIGASGSASRMGLNPITLSSSFPMKPEMKNEVLDFIKSQYKAMEKDITPEELNPIKEYMVKSFTESKEKNGAWLGAILGYQTNGVDTFNNNIETMNSITVQDVMNFMKALNAQGNYRVLTLDPAK</sequence>
<dbReference type="InterPro" id="IPR050626">
    <property type="entry name" value="Peptidase_M16"/>
</dbReference>
<keyword evidence="6" id="KW-0862">Zinc</keyword>
<evidence type="ECO:0000256" key="4">
    <source>
        <dbReference type="ARBA" id="ARBA00022723"/>
    </source>
</evidence>
<dbReference type="GeneID" id="82150161"/>
<evidence type="ECO:0000256" key="9">
    <source>
        <dbReference type="SAM" id="SignalP"/>
    </source>
</evidence>
<evidence type="ECO:0000256" key="7">
    <source>
        <dbReference type="ARBA" id="ARBA00023049"/>
    </source>
</evidence>
<comment type="similarity">
    <text evidence="2 8">Belongs to the peptidase M16 family.</text>
</comment>
<dbReference type="PANTHER" id="PTHR43690">
    <property type="entry name" value="NARDILYSIN"/>
    <property type="match status" value="1"/>
</dbReference>
<dbReference type="SUPFAM" id="SSF63411">
    <property type="entry name" value="LuxS/MPP-like metallohydrolase"/>
    <property type="match status" value="4"/>
</dbReference>
<evidence type="ECO:0000313" key="13">
    <source>
        <dbReference type="Proteomes" id="UP000297635"/>
    </source>
</evidence>
<keyword evidence="5" id="KW-0378">Hydrolase</keyword>
<evidence type="ECO:0000256" key="1">
    <source>
        <dbReference type="ARBA" id="ARBA00001947"/>
    </source>
</evidence>
<evidence type="ECO:0000259" key="11">
    <source>
        <dbReference type="Pfam" id="PF05193"/>
    </source>
</evidence>
<protein>
    <submittedName>
        <fullName evidence="12">Insulinase family protein</fullName>
    </submittedName>
</protein>
<dbReference type="GO" id="GO:0006508">
    <property type="term" value="P:proteolysis"/>
    <property type="evidence" value="ECO:0007669"/>
    <property type="project" value="UniProtKB-KW"/>
</dbReference>
<feature type="domain" description="Peptidase M16 C-terminal" evidence="11">
    <location>
        <begin position="214"/>
        <end position="399"/>
    </location>
</feature>
<dbReference type="InterPro" id="IPR011765">
    <property type="entry name" value="Pept_M16_N"/>
</dbReference>
<reference evidence="12 13" key="1">
    <citation type="submission" date="2019-02" db="EMBL/GenBank/DDBJ databases">
        <title>Isolation and identification of novel species under the genus Muribaculum.</title>
        <authorList>
            <person name="Miyake S."/>
            <person name="Ding Y."/>
            <person name="Low A."/>
            <person name="Soh M."/>
            <person name="Seedorf H."/>
        </authorList>
    </citation>
    <scope>NUCLEOTIDE SEQUENCE [LARGE SCALE GENOMIC DNA]</scope>
    <source>
        <strain evidence="12 13">TLL-A3</strain>
    </source>
</reference>
<keyword evidence="9" id="KW-0732">Signal</keyword>